<dbReference type="Gene3D" id="1.10.10.10">
    <property type="entry name" value="Winged helix-like DNA-binding domain superfamily/Winged helix DNA-binding domain"/>
    <property type="match status" value="1"/>
</dbReference>
<evidence type="ECO:0000259" key="4">
    <source>
        <dbReference type="PROSITE" id="PS51063"/>
    </source>
</evidence>
<dbReference type="KEGG" id="moc:BB934_07440"/>
<organism evidence="5">
    <name type="scientific">Microvirga ossetica</name>
    <dbReference type="NCBI Taxonomy" id="1882682"/>
    <lineage>
        <taxon>Bacteria</taxon>
        <taxon>Pseudomonadati</taxon>
        <taxon>Pseudomonadota</taxon>
        <taxon>Alphaproteobacteria</taxon>
        <taxon>Hyphomicrobiales</taxon>
        <taxon>Methylobacteriaceae</taxon>
        <taxon>Microvirga</taxon>
    </lineage>
</organism>
<dbReference type="EMBL" id="CP016616">
    <property type="protein sequence ID" value="ANY78088.1"/>
    <property type="molecule type" value="Genomic_DNA"/>
</dbReference>
<dbReference type="SMART" id="SM00419">
    <property type="entry name" value="HTH_CRP"/>
    <property type="match status" value="1"/>
</dbReference>
<proteinExistence type="predicted"/>
<dbReference type="InterPro" id="IPR050397">
    <property type="entry name" value="Env_Response_Regulators"/>
</dbReference>
<dbReference type="OrthoDB" id="7584044at2"/>
<evidence type="ECO:0000313" key="5">
    <source>
        <dbReference type="EMBL" id="ANY78088.1"/>
    </source>
</evidence>
<evidence type="ECO:0000256" key="2">
    <source>
        <dbReference type="ARBA" id="ARBA00023125"/>
    </source>
</evidence>
<evidence type="ECO:0000256" key="1">
    <source>
        <dbReference type="ARBA" id="ARBA00023015"/>
    </source>
</evidence>
<dbReference type="Pfam" id="PF00027">
    <property type="entry name" value="cNMP_binding"/>
    <property type="match status" value="1"/>
</dbReference>
<dbReference type="SUPFAM" id="SSF51206">
    <property type="entry name" value="cAMP-binding domain-like"/>
    <property type="match status" value="1"/>
</dbReference>
<dbReference type="InterPro" id="IPR000595">
    <property type="entry name" value="cNMP-bd_dom"/>
</dbReference>
<feature type="domain" description="HTH crp-type" evidence="4">
    <location>
        <begin position="145"/>
        <end position="219"/>
    </location>
</feature>
<reference evidence="5" key="1">
    <citation type="submission" date="2016-07" db="EMBL/GenBank/DDBJ databases">
        <title>Microvirga ossetica sp. nov. a new species of rhizobia isolated from root nodules of the legume species Vicia alpestris Steven originated from North Ossetia region in the Caucasus.</title>
        <authorList>
            <person name="Safronova V.I."/>
            <person name="Kuznetsova I.G."/>
            <person name="Sazanova A.L."/>
            <person name="Belimov A."/>
            <person name="Andronov E."/>
            <person name="Osledkin Y.S."/>
            <person name="Onishchuk O.P."/>
            <person name="Kurchak O.N."/>
            <person name="Shaposhnikov A.I."/>
            <person name="Willems A."/>
            <person name="Tikhonovich I.A."/>
        </authorList>
    </citation>
    <scope>NUCLEOTIDE SEQUENCE [LARGE SCALE GENOMIC DNA]</scope>
    <source>
        <strain evidence="5">V5/3M</strain>
    </source>
</reference>
<dbReference type="InterPro" id="IPR012318">
    <property type="entry name" value="HTH_CRP"/>
</dbReference>
<dbReference type="PANTHER" id="PTHR24567:SF68">
    <property type="entry name" value="DNA-BINDING TRANSCRIPTIONAL DUAL REGULATOR CRP"/>
    <property type="match status" value="1"/>
</dbReference>
<dbReference type="GO" id="GO:0003677">
    <property type="term" value="F:DNA binding"/>
    <property type="evidence" value="ECO:0007669"/>
    <property type="project" value="UniProtKB-KW"/>
</dbReference>
<keyword evidence="1" id="KW-0805">Transcription regulation</keyword>
<keyword evidence="2" id="KW-0238">DNA-binding</keyword>
<dbReference type="AlphaFoldDB" id="A0A1B2EDQ4"/>
<evidence type="ECO:0000256" key="3">
    <source>
        <dbReference type="ARBA" id="ARBA00023163"/>
    </source>
</evidence>
<dbReference type="InterPro" id="IPR036388">
    <property type="entry name" value="WH-like_DNA-bd_sf"/>
</dbReference>
<protein>
    <submittedName>
        <fullName evidence="5">Cyclic nucleotide-binding protein</fullName>
    </submittedName>
</protein>
<dbReference type="GO" id="GO:0005829">
    <property type="term" value="C:cytosol"/>
    <property type="evidence" value="ECO:0007669"/>
    <property type="project" value="TreeGrafter"/>
</dbReference>
<dbReference type="PANTHER" id="PTHR24567">
    <property type="entry name" value="CRP FAMILY TRANSCRIPTIONAL REGULATORY PROTEIN"/>
    <property type="match status" value="1"/>
</dbReference>
<gene>
    <name evidence="5" type="ORF">BB934_07440</name>
</gene>
<dbReference type="CDD" id="cd00038">
    <property type="entry name" value="CAP_ED"/>
    <property type="match status" value="1"/>
</dbReference>
<dbReference type="Gene3D" id="2.60.120.10">
    <property type="entry name" value="Jelly Rolls"/>
    <property type="match status" value="1"/>
</dbReference>
<dbReference type="PROSITE" id="PS51063">
    <property type="entry name" value="HTH_CRP_2"/>
    <property type="match status" value="1"/>
</dbReference>
<dbReference type="GO" id="GO:0003700">
    <property type="term" value="F:DNA-binding transcription factor activity"/>
    <property type="evidence" value="ECO:0007669"/>
    <property type="project" value="TreeGrafter"/>
</dbReference>
<dbReference type="SUPFAM" id="SSF46785">
    <property type="entry name" value="Winged helix' DNA-binding domain"/>
    <property type="match status" value="1"/>
</dbReference>
<dbReference type="InterPro" id="IPR018490">
    <property type="entry name" value="cNMP-bd_dom_sf"/>
</dbReference>
<sequence length="249" mass="28271">MPTPFVLKLEYGATLSDQDRQVLEQAVRDVRQFKPRHDLILEDDSPENVHVILEGFACRYKLLPDGGRQIMAYLVPGDCCDLHVPILSKIDHTIGTLTACKVALLPHTMIEDLTAHSRTITRALWWSTLADQGTLREWLVNMSRRPADKRLAHLLCELLVRLQAVGLATDNSFVLPLTQRQLADTLAMTGVHLNRIVRQLRVEGLITLKGHTVTIPDVERLTMFADFNPNYLHLTQRRDEARQSGDSRK</sequence>
<keyword evidence="3" id="KW-0804">Transcription</keyword>
<accession>A0A1B2EDQ4</accession>
<dbReference type="InterPro" id="IPR036390">
    <property type="entry name" value="WH_DNA-bd_sf"/>
</dbReference>
<dbReference type="InterPro" id="IPR014710">
    <property type="entry name" value="RmlC-like_jellyroll"/>
</dbReference>
<name>A0A1B2EDQ4_9HYPH</name>
<dbReference type="Pfam" id="PF13545">
    <property type="entry name" value="HTH_Crp_2"/>
    <property type="match status" value="1"/>
</dbReference>